<keyword evidence="3" id="KW-1185">Reference proteome</keyword>
<dbReference type="Gene3D" id="2.60.40.1180">
    <property type="entry name" value="Golgi alpha-mannosidase II"/>
    <property type="match status" value="1"/>
</dbReference>
<reference evidence="2 3" key="1">
    <citation type="submission" date="2021-02" db="EMBL/GenBank/DDBJ databases">
        <title>Plant Genome Project.</title>
        <authorList>
            <person name="Zhang R.-G."/>
        </authorList>
    </citation>
    <scope>NUCLEOTIDE SEQUENCE [LARGE SCALE GENOMIC DNA]</scope>
    <source>
        <tissue evidence="2">Leaves</tissue>
    </source>
</reference>
<dbReference type="Pfam" id="PF07748">
    <property type="entry name" value="Glyco_hydro_38C"/>
    <property type="match status" value="1"/>
</dbReference>
<dbReference type="InterPro" id="IPR011682">
    <property type="entry name" value="Glyco_hydro_38_C"/>
</dbReference>
<sequence>MLLLSASPFSFFSFTIVEQYPLLNISYCPPTEEDISDGKSLVMVAYNPLGWTRTDIIRIPVNDSNLVVEDSSGNTIDTQFVPLDDVTRSVRKFYTEAYLGHPSKEAPRYWLLFQVSVPPLEGKRYRILSTIHRKNTETIEIGPGNLKMSFSSTSGQLKRMYNSRTGVVIPVQQDFLWYSSSEAYDQASGAYIFRPDGSPNSVSQSKPMEVIRGPLVDEVYQQFSPWINQVTRLYKDKEHAEVEYTIGPIPGNDYIGKEVISRMTTNMTTGKVFYTDSNGRDFLQRVRDYRADWNLLVNQPVAGNYYPLNLGIYTTDKESEFSVLVDRATEGGSIADGEVETMLHRGVEEALNKENVCVESVCQALMVRGNYYLSIDNF</sequence>
<comment type="caution">
    <text evidence="2">The sequence shown here is derived from an EMBL/GenBank/DDBJ whole genome shotgun (WGS) entry which is preliminary data.</text>
</comment>
<dbReference type="InterPro" id="IPR050843">
    <property type="entry name" value="Glycosyl_Hydrlase_38"/>
</dbReference>
<dbReference type="SUPFAM" id="SSF74650">
    <property type="entry name" value="Galactose mutarotase-like"/>
    <property type="match status" value="1"/>
</dbReference>
<gene>
    <name evidence="2" type="ORF">JRO89_XS08G0126900</name>
</gene>
<evidence type="ECO:0000313" key="3">
    <source>
        <dbReference type="Proteomes" id="UP000827721"/>
    </source>
</evidence>
<protein>
    <recommendedName>
        <fullName evidence="1">Glycosyl hydrolase family 38 C-terminal domain-containing protein</fullName>
    </recommendedName>
</protein>
<accession>A0ABQ8HPT4</accession>
<dbReference type="PANTHER" id="PTHR11607">
    <property type="entry name" value="ALPHA-MANNOSIDASE"/>
    <property type="match status" value="1"/>
</dbReference>
<dbReference type="PANTHER" id="PTHR11607:SF61">
    <property type="entry name" value="ALPHA-MANNOSIDASE"/>
    <property type="match status" value="1"/>
</dbReference>
<organism evidence="2 3">
    <name type="scientific">Xanthoceras sorbifolium</name>
    <dbReference type="NCBI Taxonomy" id="99658"/>
    <lineage>
        <taxon>Eukaryota</taxon>
        <taxon>Viridiplantae</taxon>
        <taxon>Streptophyta</taxon>
        <taxon>Embryophyta</taxon>
        <taxon>Tracheophyta</taxon>
        <taxon>Spermatophyta</taxon>
        <taxon>Magnoliopsida</taxon>
        <taxon>eudicotyledons</taxon>
        <taxon>Gunneridae</taxon>
        <taxon>Pentapetalae</taxon>
        <taxon>rosids</taxon>
        <taxon>malvids</taxon>
        <taxon>Sapindales</taxon>
        <taxon>Sapindaceae</taxon>
        <taxon>Xanthoceroideae</taxon>
        <taxon>Xanthoceras</taxon>
    </lineage>
</organism>
<proteinExistence type="predicted"/>
<name>A0ABQ8HPT4_9ROSI</name>
<evidence type="ECO:0000313" key="2">
    <source>
        <dbReference type="EMBL" id="KAH7566262.1"/>
    </source>
</evidence>
<dbReference type="InterPro" id="IPR013780">
    <property type="entry name" value="Glyco_hydro_b"/>
</dbReference>
<feature type="domain" description="Glycosyl hydrolase family 38 C-terminal" evidence="1">
    <location>
        <begin position="142"/>
        <end position="347"/>
    </location>
</feature>
<dbReference type="Gene3D" id="2.70.98.30">
    <property type="entry name" value="Golgi alpha-mannosidase II, domain 4"/>
    <property type="match status" value="1"/>
</dbReference>
<dbReference type="EMBL" id="JAFEMO010000008">
    <property type="protein sequence ID" value="KAH7566262.1"/>
    <property type="molecule type" value="Genomic_DNA"/>
</dbReference>
<evidence type="ECO:0000259" key="1">
    <source>
        <dbReference type="Pfam" id="PF07748"/>
    </source>
</evidence>
<dbReference type="InterPro" id="IPR011013">
    <property type="entry name" value="Gal_mutarotase_sf_dom"/>
</dbReference>
<dbReference type="Proteomes" id="UP000827721">
    <property type="component" value="Unassembled WGS sequence"/>
</dbReference>